<dbReference type="Pfam" id="PF07568">
    <property type="entry name" value="HisKA_2"/>
    <property type="match status" value="1"/>
</dbReference>
<accession>A0ABS2WPV5</accession>
<evidence type="ECO:0000259" key="9">
    <source>
        <dbReference type="PROSITE" id="PS50109"/>
    </source>
</evidence>
<dbReference type="EC" id="2.7.13.3" evidence="2"/>
<evidence type="ECO:0000256" key="4">
    <source>
        <dbReference type="ARBA" id="ARBA00022679"/>
    </source>
</evidence>
<dbReference type="InterPro" id="IPR005467">
    <property type="entry name" value="His_kinase_dom"/>
</dbReference>
<evidence type="ECO:0000256" key="8">
    <source>
        <dbReference type="SAM" id="Phobius"/>
    </source>
</evidence>
<dbReference type="RefSeq" id="WP_205458174.1">
    <property type="nucleotide sequence ID" value="NZ_JAFHKK010000004.1"/>
</dbReference>
<dbReference type="PANTHER" id="PTHR41523:SF8">
    <property type="entry name" value="ETHYLENE RESPONSE SENSOR PROTEIN"/>
    <property type="match status" value="1"/>
</dbReference>
<dbReference type="Gene3D" id="3.30.450.20">
    <property type="entry name" value="PAS domain"/>
    <property type="match status" value="1"/>
</dbReference>
<keyword evidence="8" id="KW-0472">Membrane</keyword>
<evidence type="ECO:0000256" key="3">
    <source>
        <dbReference type="ARBA" id="ARBA00022553"/>
    </source>
</evidence>
<organism evidence="10 11">
    <name type="scientific">Sulfurospirillum tamanense</name>
    <dbReference type="NCBI Taxonomy" id="2813362"/>
    <lineage>
        <taxon>Bacteria</taxon>
        <taxon>Pseudomonadati</taxon>
        <taxon>Campylobacterota</taxon>
        <taxon>Epsilonproteobacteria</taxon>
        <taxon>Campylobacterales</taxon>
        <taxon>Sulfurospirillaceae</taxon>
        <taxon>Sulfurospirillum</taxon>
    </lineage>
</organism>
<keyword evidence="8" id="KW-1133">Transmembrane helix</keyword>
<evidence type="ECO:0000313" key="10">
    <source>
        <dbReference type="EMBL" id="MBN2963732.1"/>
    </source>
</evidence>
<dbReference type="InterPro" id="IPR011495">
    <property type="entry name" value="Sig_transdc_His_kin_sub2_dim/P"/>
</dbReference>
<dbReference type="Pfam" id="PF02518">
    <property type="entry name" value="HATPase_c"/>
    <property type="match status" value="1"/>
</dbReference>
<feature type="transmembrane region" description="Helical" evidence="8">
    <location>
        <begin position="147"/>
        <end position="169"/>
    </location>
</feature>
<evidence type="ECO:0000256" key="6">
    <source>
        <dbReference type="ARBA" id="ARBA00022777"/>
    </source>
</evidence>
<keyword evidence="11" id="KW-1185">Reference proteome</keyword>
<proteinExistence type="predicted"/>
<keyword evidence="4" id="KW-0808">Transferase</keyword>
<keyword evidence="5" id="KW-0547">Nucleotide-binding</keyword>
<dbReference type="Proteomes" id="UP000703590">
    <property type="component" value="Unassembled WGS sequence"/>
</dbReference>
<dbReference type="InterPro" id="IPR036890">
    <property type="entry name" value="HATPase_C_sf"/>
</dbReference>
<evidence type="ECO:0000256" key="2">
    <source>
        <dbReference type="ARBA" id="ARBA00012438"/>
    </source>
</evidence>
<keyword evidence="7" id="KW-0067">ATP-binding</keyword>
<dbReference type="PROSITE" id="PS50109">
    <property type="entry name" value="HIS_KIN"/>
    <property type="match status" value="1"/>
</dbReference>
<dbReference type="EMBL" id="JAFHKK010000004">
    <property type="protein sequence ID" value="MBN2963732.1"/>
    <property type="molecule type" value="Genomic_DNA"/>
</dbReference>
<dbReference type="SMART" id="SM00387">
    <property type="entry name" value="HATPase_c"/>
    <property type="match status" value="1"/>
</dbReference>
<reference evidence="10" key="1">
    <citation type="submission" date="2021-02" db="EMBL/GenBank/DDBJ databases">
        <title>Sulfurospirillum tamanensis sp. nov.</title>
        <authorList>
            <person name="Frolova A."/>
            <person name="Merkel A."/>
            <person name="Slobodkin A."/>
        </authorList>
    </citation>
    <scope>NUCLEOTIDE SEQUENCE</scope>
    <source>
        <strain evidence="10">T05b</strain>
    </source>
</reference>
<keyword evidence="8" id="KW-0812">Transmembrane</keyword>
<protein>
    <recommendedName>
        <fullName evidence="2">histidine kinase</fullName>
        <ecNumber evidence="2">2.7.13.3</ecNumber>
    </recommendedName>
</protein>
<dbReference type="SUPFAM" id="SSF55874">
    <property type="entry name" value="ATPase domain of HSP90 chaperone/DNA topoisomerase II/histidine kinase"/>
    <property type="match status" value="1"/>
</dbReference>
<reference evidence="10" key="2">
    <citation type="submission" date="2021-02" db="EMBL/GenBank/DDBJ databases">
        <authorList>
            <person name="Merkel A.Y."/>
        </authorList>
    </citation>
    <scope>NUCLEOTIDE SEQUENCE</scope>
    <source>
        <strain evidence="10">T05b</strain>
    </source>
</reference>
<dbReference type="Gene3D" id="3.30.565.10">
    <property type="entry name" value="Histidine kinase-like ATPase, C-terminal domain"/>
    <property type="match status" value="1"/>
</dbReference>
<evidence type="ECO:0000256" key="1">
    <source>
        <dbReference type="ARBA" id="ARBA00000085"/>
    </source>
</evidence>
<comment type="catalytic activity">
    <reaction evidence="1">
        <text>ATP + protein L-histidine = ADP + protein N-phospho-L-histidine.</text>
        <dbReference type="EC" id="2.7.13.3"/>
    </reaction>
</comment>
<dbReference type="PANTHER" id="PTHR41523">
    <property type="entry name" value="TWO-COMPONENT SYSTEM SENSOR PROTEIN"/>
    <property type="match status" value="1"/>
</dbReference>
<evidence type="ECO:0000256" key="7">
    <source>
        <dbReference type="ARBA" id="ARBA00022840"/>
    </source>
</evidence>
<dbReference type="InterPro" id="IPR003594">
    <property type="entry name" value="HATPase_dom"/>
</dbReference>
<evidence type="ECO:0000313" key="11">
    <source>
        <dbReference type="Proteomes" id="UP000703590"/>
    </source>
</evidence>
<gene>
    <name evidence="10" type="ORF">JWV37_02975</name>
</gene>
<comment type="caution">
    <text evidence="10">The sequence shown here is derived from an EMBL/GenBank/DDBJ whole genome shotgun (WGS) entry which is preliminary data.</text>
</comment>
<dbReference type="GO" id="GO:0016301">
    <property type="term" value="F:kinase activity"/>
    <property type="evidence" value="ECO:0007669"/>
    <property type="project" value="UniProtKB-KW"/>
</dbReference>
<evidence type="ECO:0000256" key="5">
    <source>
        <dbReference type="ARBA" id="ARBA00022741"/>
    </source>
</evidence>
<sequence>MGLFPPPLFRHTSLTFRLILLGIGTVFIFTGFHIFHYTSQHQHLKASYIQQIVQKNIQNITLLIQMHLEKNDELLVLLRRLQLKNPEIFYIGLSQEGREYLHVSLENETFSSPPLHATHTLETLPPTTVRIIIDQDKINTQLTEPFLPLYEIFLLSGVSLLFFLGGVFFGTRSLRTFTQTLFEKTRKKDASLHYTPNEALLIERCFASLVRTNETQQTRLEMLNLHFEELIEAKTFSLKAEIKEKNESQKNLEISNQEKTILLKEVHHRVKNNLAVIAGLIRMQSRRIADSKTKSLFVDLQNRIKTMELIHTDLYTSKTFNKINMKHYLASLAQNLNKTFSEECESITFFVSCDELLLEIDQAITCGQLVNELVTNAFKHAFKEKEEGHIWVAMKEVEGMIELRIEDSGKSIQEGTPQSFSLGLSLVHELTKYQLKGKVKVQNEGGLRYTITFKK</sequence>
<feature type="domain" description="Histidine kinase" evidence="9">
    <location>
        <begin position="265"/>
        <end position="455"/>
    </location>
</feature>
<name>A0ABS2WPV5_9BACT</name>
<keyword evidence="6 10" id="KW-0418">Kinase</keyword>
<keyword evidence="3" id="KW-0597">Phosphoprotein</keyword>
<feature type="transmembrane region" description="Helical" evidence="8">
    <location>
        <begin position="14"/>
        <end position="35"/>
    </location>
</feature>